<dbReference type="PROSITE" id="PS00652">
    <property type="entry name" value="TNFR_NGFR_1"/>
    <property type="match status" value="1"/>
</dbReference>
<dbReference type="Proteomes" id="UP001488805">
    <property type="component" value="Unassembled WGS sequence"/>
</dbReference>
<keyword evidence="12" id="KW-1185">Reference proteome</keyword>
<evidence type="ECO:0000256" key="9">
    <source>
        <dbReference type="SAM" id="SignalP"/>
    </source>
</evidence>
<keyword evidence="4 9" id="KW-0732">Signal</keyword>
<dbReference type="Pfam" id="PF00020">
    <property type="entry name" value="TNFR_c6"/>
    <property type="match status" value="3"/>
</dbReference>
<dbReference type="SUPFAM" id="SSF57586">
    <property type="entry name" value="TNF receptor-like"/>
    <property type="match status" value="2"/>
</dbReference>
<feature type="domain" description="TNFR-Cys" evidence="10">
    <location>
        <begin position="60"/>
        <end position="101"/>
    </location>
</feature>
<comment type="caution">
    <text evidence="8">Lacks conserved residue(s) required for the propagation of feature annotation.</text>
</comment>
<evidence type="ECO:0000259" key="10">
    <source>
        <dbReference type="PROSITE" id="PS50050"/>
    </source>
</evidence>
<reference evidence="11 12" key="1">
    <citation type="journal article" date="2024" name="Genome Biol. Evol.">
        <title>Chromosome-level genome assembly of the viviparous eelpout Zoarces viviparus.</title>
        <authorList>
            <person name="Fuhrmann N."/>
            <person name="Brasseur M.V."/>
            <person name="Bakowski C.E."/>
            <person name="Podsiadlowski L."/>
            <person name="Prost S."/>
            <person name="Krehenwinkel H."/>
            <person name="Mayer C."/>
        </authorList>
    </citation>
    <scope>NUCLEOTIDE SEQUENCE [LARGE SCALE GENOMIC DNA]</scope>
    <source>
        <strain evidence="11">NO-MEL_2022_Ind0_liver</strain>
    </source>
</reference>
<evidence type="ECO:0000313" key="12">
    <source>
        <dbReference type="Proteomes" id="UP001488805"/>
    </source>
</evidence>
<keyword evidence="5" id="KW-0677">Repeat</keyword>
<evidence type="ECO:0000256" key="3">
    <source>
        <dbReference type="ARBA" id="ARBA00022703"/>
    </source>
</evidence>
<dbReference type="PANTHER" id="PTHR23097">
    <property type="entry name" value="TUMOR NECROSIS FACTOR RECEPTOR SUPERFAMILY MEMBER"/>
    <property type="match status" value="1"/>
</dbReference>
<accession>A0AAW1DSS7</accession>
<organism evidence="11 12">
    <name type="scientific">Zoarces viviparus</name>
    <name type="common">Viviparous eelpout</name>
    <name type="synonym">Blennius viviparus</name>
    <dbReference type="NCBI Taxonomy" id="48416"/>
    <lineage>
        <taxon>Eukaryota</taxon>
        <taxon>Metazoa</taxon>
        <taxon>Chordata</taxon>
        <taxon>Craniata</taxon>
        <taxon>Vertebrata</taxon>
        <taxon>Euteleostomi</taxon>
        <taxon>Actinopterygii</taxon>
        <taxon>Neopterygii</taxon>
        <taxon>Teleostei</taxon>
        <taxon>Neoteleostei</taxon>
        <taxon>Acanthomorphata</taxon>
        <taxon>Eupercaria</taxon>
        <taxon>Perciformes</taxon>
        <taxon>Cottioidei</taxon>
        <taxon>Zoarcales</taxon>
        <taxon>Zoarcidae</taxon>
        <taxon>Zoarcinae</taxon>
        <taxon>Zoarces</taxon>
    </lineage>
</organism>
<comment type="subcellular location">
    <subcellularLocation>
        <location evidence="1">Secreted</location>
    </subcellularLocation>
</comment>
<evidence type="ECO:0000256" key="4">
    <source>
        <dbReference type="ARBA" id="ARBA00022729"/>
    </source>
</evidence>
<feature type="disulfide bond" evidence="8">
    <location>
        <begin position="61"/>
        <end position="76"/>
    </location>
</feature>
<dbReference type="Gene3D" id="2.10.50.10">
    <property type="entry name" value="Tumor Necrosis Factor Receptor, subunit A, domain 2"/>
    <property type="match status" value="3"/>
</dbReference>
<feature type="disulfide bond" evidence="8">
    <location>
        <begin position="83"/>
        <end position="101"/>
    </location>
</feature>
<gene>
    <name evidence="11" type="ORF">VZT92_027020</name>
</gene>
<name>A0AAW1DSS7_ZOAVI</name>
<evidence type="ECO:0000256" key="7">
    <source>
        <dbReference type="ARBA" id="ARBA00023180"/>
    </source>
</evidence>
<evidence type="ECO:0000256" key="8">
    <source>
        <dbReference type="PROSITE-ProRule" id="PRU00206"/>
    </source>
</evidence>
<feature type="repeat" description="TNFR-Cys" evidence="8">
    <location>
        <begin position="60"/>
        <end position="101"/>
    </location>
</feature>
<evidence type="ECO:0000256" key="1">
    <source>
        <dbReference type="ARBA" id="ARBA00004613"/>
    </source>
</evidence>
<dbReference type="GO" id="GO:0005576">
    <property type="term" value="C:extracellular region"/>
    <property type="evidence" value="ECO:0007669"/>
    <property type="project" value="UniProtKB-SubCell"/>
</dbReference>
<dbReference type="PROSITE" id="PS50050">
    <property type="entry name" value="TNFR_NGFR_2"/>
    <property type="match status" value="1"/>
</dbReference>
<comment type="caution">
    <text evidence="11">The sequence shown here is derived from an EMBL/GenBank/DDBJ whole genome shotgun (WGS) entry which is preliminary data.</text>
</comment>
<keyword evidence="6 8" id="KW-1015">Disulfide bond</keyword>
<proteinExistence type="predicted"/>
<protein>
    <recommendedName>
        <fullName evidence="10">TNFR-Cys domain-containing protein</fullName>
    </recommendedName>
</protein>
<feature type="chain" id="PRO_5044002057" description="TNFR-Cys domain-containing protein" evidence="9">
    <location>
        <begin position="21"/>
        <end position="290"/>
    </location>
</feature>
<feature type="signal peptide" evidence="9">
    <location>
        <begin position="1"/>
        <end position="20"/>
    </location>
</feature>
<keyword evidence="2" id="KW-0964">Secreted</keyword>
<keyword evidence="3" id="KW-0053">Apoptosis</keyword>
<dbReference type="PANTHER" id="PTHR23097:SF90">
    <property type="entry name" value="TUMOR NECROSIS FACTOR RECEPTOR SUPERFAMILY MEMBER 11B"/>
    <property type="match status" value="1"/>
</dbReference>
<dbReference type="InterPro" id="IPR052459">
    <property type="entry name" value="TNFRSF_decoy_receptor"/>
</dbReference>
<evidence type="ECO:0000313" key="11">
    <source>
        <dbReference type="EMBL" id="KAK9513493.1"/>
    </source>
</evidence>
<dbReference type="InterPro" id="IPR001368">
    <property type="entry name" value="TNFR/NGFR_Cys_rich_reg"/>
</dbReference>
<dbReference type="InterPro" id="IPR048522">
    <property type="entry name" value="Death_3_fish"/>
</dbReference>
<dbReference type="SMART" id="SM00208">
    <property type="entry name" value="TNFR"/>
    <property type="match status" value="4"/>
</dbReference>
<dbReference type="GO" id="GO:0006915">
    <property type="term" value="P:apoptotic process"/>
    <property type="evidence" value="ECO:0007669"/>
    <property type="project" value="UniProtKB-KW"/>
</dbReference>
<evidence type="ECO:0000256" key="6">
    <source>
        <dbReference type="ARBA" id="ARBA00023157"/>
    </source>
</evidence>
<evidence type="ECO:0000256" key="2">
    <source>
        <dbReference type="ARBA" id="ARBA00022525"/>
    </source>
</evidence>
<dbReference type="AlphaFoldDB" id="A0AAW1DSS7"/>
<dbReference type="EMBL" id="JBCEZU010000597">
    <property type="protein sequence ID" value="KAK9513493.1"/>
    <property type="molecule type" value="Genomic_DNA"/>
</dbReference>
<dbReference type="Pfam" id="PF21733">
    <property type="entry name" value="Death_3"/>
    <property type="match status" value="1"/>
</dbReference>
<evidence type="ECO:0000256" key="5">
    <source>
        <dbReference type="ARBA" id="ARBA00022737"/>
    </source>
</evidence>
<sequence>MHIISMLLLPVLLLLSGVESTPTFAHRDSFTGVALICDKCSPGTHMTKYCTATTPTVCAPCRSNQFTEFWNYLSKCIYCSNLCTENQEVETECTATSNRVCRCKDGYFGSVDYCMKQEECGPGHGVQTKGTSQTNTVCERCSDGYFSNSTSALESCVKHQECASGQIALLPGSVNQDKMCGSCEDLTNGSETLGTFFSGFFSMHRIRVIKLKRFVARYIHKSEKGTLPKQRGPLMDLIRAWLAQAPEEQLRALPKMLKASQLCSLTDKLETIFKEIKQQSPNCTLPLFDV</sequence>
<keyword evidence="7" id="KW-0325">Glycoprotein</keyword>